<feature type="region of interest" description="Disordered" evidence="1">
    <location>
        <begin position="46"/>
        <end position="84"/>
    </location>
</feature>
<dbReference type="EMBL" id="JAZGQO010000001">
    <property type="protein sequence ID" value="KAK6195066.1"/>
    <property type="molecule type" value="Genomic_DNA"/>
</dbReference>
<sequence length="84" mass="9420">MSSKLIVNCKSKSGSLTDLTNEADDVFEEDIKANLGLLRRAFSSMKKRRRKLNSDTSAVLRANKHHPLRAVKSSPPPSTSYFNR</sequence>
<keyword evidence="3" id="KW-1185">Reference proteome</keyword>
<dbReference type="AlphaFoldDB" id="A0AAN8KEZ8"/>
<organism evidence="2 3">
    <name type="scientific">Patella caerulea</name>
    <name type="common">Rayed Mediterranean limpet</name>
    <dbReference type="NCBI Taxonomy" id="87958"/>
    <lineage>
        <taxon>Eukaryota</taxon>
        <taxon>Metazoa</taxon>
        <taxon>Spiralia</taxon>
        <taxon>Lophotrochozoa</taxon>
        <taxon>Mollusca</taxon>
        <taxon>Gastropoda</taxon>
        <taxon>Patellogastropoda</taxon>
        <taxon>Patelloidea</taxon>
        <taxon>Patellidae</taxon>
        <taxon>Patella</taxon>
    </lineage>
</organism>
<gene>
    <name evidence="2" type="ORF">SNE40_000573</name>
</gene>
<evidence type="ECO:0000313" key="2">
    <source>
        <dbReference type="EMBL" id="KAK6195066.1"/>
    </source>
</evidence>
<evidence type="ECO:0000313" key="3">
    <source>
        <dbReference type="Proteomes" id="UP001347796"/>
    </source>
</evidence>
<dbReference type="Proteomes" id="UP001347796">
    <property type="component" value="Unassembled WGS sequence"/>
</dbReference>
<protein>
    <submittedName>
        <fullName evidence="2">Uncharacterized protein</fullName>
    </submittedName>
</protein>
<proteinExistence type="predicted"/>
<name>A0AAN8KEZ8_PATCE</name>
<evidence type="ECO:0000256" key="1">
    <source>
        <dbReference type="SAM" id="MobiDB-lite"/>
    </source>
</evidence>
<reference evidence="2 3" key="1">
    <citation type="submission" date="2024-01" db="EMBL/GenBank/DDBJ databases">
        <title>The genome of the rayed Mediterranean limpet Patella caerulea (Linnaeus, 1758).</title>
        <authorList>
            <person name="Anh-Thu Weber A."/>
            <person name="Halstead-Nussloch G."/>
        </authorList>
    </citation>
    <scope>NUCLEOTIDE SEQUENCE [LARGE SCALE GENOMIC DNA]</scope>
    <source>
        <strain evidence="2">AATW-2023a</strain>
        <tissue evidence="2">Whole specimen</tissue>
    </source>
</reference>
<accession>A0AAN8KEZ8</accession>
<comment type="caution">
    <text evidence="2">The sequence shown here is derived from an EMBL/GenBank/DDBJ whole genome shotgun (WGS) entry which is preliminary data.</text>
</comment>